<organism evidence="2 3">
    <name type="scientific">Mycena alexandri</name>
    <dbReference type="NCBI Taxonomy" id="1745969"/>
    <lineage>
        <taxon>Eukaryota</taxon>
        <taxon>Fungi</taxon>
        <taxon>Dikarya</taxon>
        <taxon>Basidiomycota</taxon>
        <taxon>Agaricomycotina</taxon>
        <taxon>Agaricomycetes</taxon>
        <taxon>Agaricomycetidae</taxon>
        <taxon>Agaricales</taxon>
        <taxon>Marasmiineae</taxon>
        <taxon>Mycenaceae</taxon>
        <taxon>Mycena</taxon>
    </lineage>
</organism>
<feature type="compositionally biased region" description="Low complexity" evidence="1">
    <location>
        <begin position="178"/>
        <end position="190"/>
    </location>
</feature>
<gene>
    <name evidence="2" type="ORF">C8F04DRAFT_1187721</name>
</gene>
<dbReference type="Proteomes" id="UP001218188">
    <property type="component" value="Unassembled WGS sequence"/>
</dbReference>
<keyword evidence="3" id="KW-1185">Reference proteome</keyword>
<feature type="region of interest" description="Disordered" evidence="1">
    <location>
        <begin position="125"/>
        <end position="250"/>
    </location>
</feature>
<dbReference type="EMBL" id="JARJCM010000101">
    <property type="protein sequence ID" value="KAJ7029508.1"/>
    <property type="molecule type" value="Genomic_DNA"/>
</dbReference>
<feature type="compositionally biased region" description="Pro residues" evidence="1">
    <location>
        <begin position="148"/>
        <end position="158"/>
    </location>
</feature>
<feature type="compositionally biased region" description="Acidic residues" evidence="1">
    <location>
        <begin position="222"/>
        <end position="238"/>
    </location>
</feature>
<accession>A0AAD6SN56</accession>
<dbReference type="AlphaFoldDB" id="A0AAD6SN56"/>
<feature type="compositionally biased region" description="Basic residues" evidence="1">
    <location>
        <begin position="125"/>
        <end position="147"/>
    </location>
</feature>
<reference evidence="2" key="1">
    <citation type="submission" date="2023-03" db="EMBL/GenBank/DDBJ databases">
        <title>Massive genome expansion in bonnet fungi (Mycena s.s.) driven by repeated elements and novel gene families across ecological guilds.</title>
        <authorList>
            <consortium name="Lawrence Berkeley National Laboratory"/>
            <person name="Harder C.B."/>
            <person name="Miyauchi S."/>
            <person name="Viragh M."/>
            <person name="Kuo A."/>
            <person name="Thoen E."/>
            <person name="Andreopoulos B."/>
            <person name="Lu D."/>
            <person name="Skrede I."/>
            <person name="Drula E."/>
            <person name="Henrissat B."/>
            <person name="Morin E."/>
            <person name="Kohler A."/>
            <person name="Barry K."/>
            <person name="LaButti K."/>
            <person name="Morin E."/>
            <person name="Salamov A."/>
            <person name="Lipzen A."/>
            <person name="Mereny Z."/>
            <person name="Hegedus B."/>
            <person name="Baldrian P."/>
            <person name="Stursova M."/>
            <person name="Weitz H."/>
            <person name="Taylor A."/>
            <person name="Grigoriev I.V."/>
            <person name="Nagy L.G."/>
            <person name="Martin F."/>
            <person name="Kauserud H."/>
        </authorList>
    </citation>
    <scope>NUCLEOTIDE SEQUENCE</scope>
    <source>
        <strain evidence="2">CBHHK200</strain>
    </source>
</reference>
<evidence type="ECO:0000256" key="1">
    <source>
        <dbReference type="SAM" id="MobiDB-lite"/>
    </source>
</evidence>
<proteinExistence type="predicted"/>
<comment type="caution">
    <text evidence="2">The sequence shown here is derived from an EMBL/GenBank/DDBJ whole genome shotgun (WGS) entry which is preliminary data.</text>
</comment>
<protein>
    <submittedName>
        <fullName evidence="2">Uncharacterized protein</fullName>
    </submittedName>
</protein>
<name>A0AAD6SN56_9AGAR</name>
<evidence type="ECO:0000313" key="2">
    <source>
        <dbReference type="EMBL" id="KAJ7029508.1"/>
    </source>
</evidence>
<feature type="compositionally biased region" description="Polar residues" evidence="1">
    <location>
        <begin position="57"/>
        <end position="69"/>
    </location>
</feature>
<feature type="region of interest" description="Disordered" evidence="1">
    <location>
        <begin position="25"/>
        <end position="81"/>
    </location>
</feature>
<evidence type="ECO:0000313" key="3">
    <source>
        <dbReference type="Proteomes" id="UP001218188"/>
    </source>
</evidence>
<sequence length="276" mass="30695">MTNSFGDELHRGSLFSLVRYRLWRGPNPKPRKRKYGSAVPRRLGNTDNGAPLPEFPPSSSFNVSQTQSRNQRESEAAHAKVKRALTVTSPRLLPTKYRQREMLKTAPSDVQLEAKVRSAQYRRNYKERCKKIVKTTKAKTASPKRKPPSPTTKPPSPTMKPLSPKTKLAPAPAGPKHTSASCTAATSSTAQPAHHYPPKMPRPRARGSPSPKSLTAIAADESSLDDPTDDESGYEVDEEDRRPLFSSTAVRATAEPGYILQHGQQLVVRRGVRYWY</sequence>